<evidence type="ECO:0000313" key="11">
    <source>
        <dbReference type="RefSeq" id="XP_010906194.1"/>
    </source>
</evidence>
<dbReference type="PROSITE" id="PS00139">
    <property type="entry name" value="THIOL_PROTEASE_CYS"/>
    <property type="match status" value="1"/>
</dbReference>
<dbReference type="PROSITE" id="PS51257">
    <property type="entry name" value="PROKAR_LIPOPROTEIN"/>
    <property type="match status" value="1"/>
</dbReference>
<dbReference type="RefSeq" id="XP_010906194.1">
    <property type="nucleotide sequence ID" value="XM_010907892.3"/>
</dbReference>
<dbReference type="PROSITE" id="PS00640">
    <property type="entry name" value="THIOL_PROTEASE_ASN"/>
    <property type="match status" value="1"/>
</dbReference>
<keyword evidence="2 11" id="KW-0645">Protease</keyword>
<dbReference type="KEGG" id="egu:105033204"/>
<evidence type="ECO:0000256" key="1">
    <source>
        <dbReference type="ARBA" id="ARBA00008455"/>
    </source>
</evidence>
<protein>
    <submittedName>
        <fullName evidence="11">Senescence-specific cysteine protease SAG39</fullName>
    </submittedName>
</protein>
<feature type="domain" description="Peptidase C1A papain C-terminal" evidence="8">
    <location>
        <begin position="124"/>
        <end position="342"/>
    </location>
</feature>
<dbReference type="CDD" id="cd02248">
    <property type="entry name" value="Peptidase_C1A"/>
    <property type="match status" value="1"/>
</dbReference>
<keyword evidence="10" id="KW-1185">Reference proteome</keyword>
<dbReference type="InterPro" id="IPR038765">
    <property type="entry name" value="Papain-like_cys_pep_sf"/>
</dbReference>
<evidence type="ECO:0000256" key="6">
    <source>
        <dbReference type="ARBA" id="ARBA00023157"/>
    </source>
</evidence>
<dbReference type="InterPro" id="IPR000169">
    <property type="entry name" value="Pept_cys_AS"/>
</dbReference>
<dbReference type="GO" id="GO:0006508">
    <property type="term" value="P:proteolysis"/>
    <property type="evidence" value="ECO:0007669"/>
    <property type="project" value="UniProtKB-KW"/>
</dbReference>
<feature type="domain" description="Cathepsin propeptide inhibitor" evidence="9">
    <location>
        <begin position="39"/>
        <end position="95"/>
    </location>
</feature>
<dbReference type="InterPro" id="IPR039417">
    <property type="entry name" value="Peptidase_C1A_papain-like"/>
</dbReference>
<keyword evidence="3 7" id="KW-0732">Signal</keyword>
<evidence type="ECO:0000256" key="4">
    <source>
        <dbReference type="ARBA" id="ARBA00022801"/>
    </source>
</evidence>
<keyword evidence="4" id="KW-0378">Hydrolase</keyword>
<dbReference type="PANTHER" id="PTHR12411">
    <property type="entry name" value="CYSTEINE PROTEASE FAMILY C1-RELATED"/>
    <property type="match status" value="1"/>
</dbReference>
<dbReference type="SMART" id="SM00645">
    <property type="entry name" value="Pept_C1"/>
    <property type="match status" value="1"/>
</dbReference>
<evidence type="ECO:0000256" key="2">
    <source>
        <dbReference type="ARBA" id="ARBA00022670"/>
    </source>
</evidence>
<dbReference type="InParanoid" id="A0A6I9QBZ5"/>
<dbReference type="FunFam" id="3.90.70.10:FF:000023">
    <property type="entry name" value="Senescence-specific cysteine protease SAG39"/>
    <property type="match status" value="1"/>
</dbReference>
<dbReference type="OrthoDB" id="10253408at2759"/>
<dbReference type="Gene3D" id="3.90.70.10">
    <property type="entry name" value="Cysteine proteinases"/>
    <property type="match status" value="1"/>
</dbReference>
<dbReference type="InterPro" id="IPR013128">
    <property type="entry name" value="Peptidase_C1A"/>
</dbReference>
<keyword evidence="6" id="KW-1015">Disulfide bond</keyword>
<dbReference type="InterPro" id="IPR013201">
    <property type="entry name" value="Prot_inhib_I29"/>
</dbReference>
<dbReference type="GeneID" id="105033204"/>
<dbReference type="PROSITE" id="PS00639">
    <property type="entry name" value="THIOL_PROTEASE_HIS"/>
    <property type="match status" value="1"/>
</dbReference>
<sequence length="343" mass="37182">MTLPLPKSLGMALFVLVLCACASHATARTLTEMTMAERHEQWMVRHGRVYKESAEKERRFQIFKANVEFIESFNAGNSKYKLGVNQFADLTNEEFKAMRNGLKPSGVKTSKATSVFRYANVTAVPTRMDWRTKGAVTPIKDQGDCGSCWAFAVVAAMEGITKLKTHKLISLSEQELVECDVGGEDEGCNGGLPDAALEFIIKNGGLATETNYPYKGMDGTCNTKKSASHAASIKGYEQVPANSEAALLKAVANQPVSVNIDSGGSSFQFYASGVFTGGSCETDLDHSVTAVGYGKAKDGTKYWLVKNSWGSSWGEKGYIRMERDVSAKEGLCGIAMQAYYPTA</sequence>
<feature type="signal peptide" evidence="7">
    <location>
        <begin position="1"/>
        <end position="27"/>
    </location>
</feature>
<reference evidence="11" key="1">
    <citation type="submission" date="2025-08" db="UniProtKB">
        <authorList>
            <consortium name="RefSeq"/>
        </authorList>
    </citation>
    <scope>IDENTIFICATION</scope>
</reference>
<evidence type="ECO:0000259" key="8">
    <source>
        <dbReference type="SMART" id="SM00645"/>
    </source>
</evidence>
<dbReference type="Pfam" id="PF00112">
    <property type="entry name" value="Peptidase_C1"/>
    <property type="match status" value="1"/>
</dbReference>
<dbReference type="PRINTS" id="PR00705">
    <property type="entry name" value="PAPAIN"/>
</dbReference>
<dbReference type="Proteomes" id="UP000504607">
    <property type="component" value="Unplaced"/>
</dbReference>
<evidence type="ECO:0000256" key="5">
    <source>
        <dbReference type="ARBA" id="ARBA00022807"/>
    </source>
</evidence>
<gene>
    <name evidence="11" type="primary">LOC105033204</name>
</gene>
<dbReference type="InterPro" id="IPR000668">
    <property type="entry name" value="Peptidase_C1A_C"/>
</dbReference>
<dbReference type="InterPro" id="IPR025661">
    <property type="entry name" value="Pept_asp_AS"/>
</dbReference>
<proteinExistence type="inferred from homology"/>
<evidence type="ECO:0000259" key="9">
    <source>
        <dbReference type="SMART" id="SM00848"/>
    </source>
</evidence>
<dbReference type="FunCoup" id="A0A6I9QBZ5">
    <property type="interactions" value="630"/>
</dbReference>
<accession>A0A6I9QBZ5</accession>
<dbReference type="InterPro" id="IPR025660">
    <property type="entry name" value="Pept_his_AS"/>
</dbReference>
<keyword evidence="5" id="KW-0788">Thiol protease</keyword>
<evidence type="ECO:0000313" key="10">
    <source>
        <dbReference type="Proteomes" id="UP000504607"/>
    </source>
</evidence>
<organism evidence="10 11">
    <name type="scientific">Elaeis guineensis var. tenera</name>
    <name type="common">Oil palm</name>
    <dbReference type="NCBI Taxonomy" id="51953"/>
    <lineage>
        <taxon>Eukaryota</taxon>
        <taxon>Viridiplantae</taxon>
        <taxon>Streptophyta</taxon>
        <taxon>Embryophyta</taxon>
        <taxon>Tracheophyta</taxon>
        <taxon>Spermatophyta</taxon>
        <taxon>Magnoliopsida</taxon>
        <taxon>Liliopsida</taxon>
        <taxon>Arecaceae</taxon>
        <taxon>Arecoideae</taxon>
        <taxon>Cocoseae</taxon>
        <taxon>Elaeidinae</taxon>
        <taxon>Elaeis</taxon>
    </lineage>
</organism>
<comment type="similarity">
    <text evidence="1">Belongs to the peptidase C1 family.</text>
</comment>
<feature type="chain" id="PRO_5026657220" evidence="7">
    <location>
        <begin position="28"/>
        <end position="343"/>
    </location>
</feature>
<evidence type="ECO:0000256" key="3">
    <source>
        <dbReference type="ARBA" id="ARBA00022729"/>
    </source>
</evidence>
<name>A0A6I9QBZ5_ELAGV</name>
<evidence type="ECO:0000256" key="7">
    <source>
        <dbReference type="SAM" id="SignalP"/>
    </source>
</evidence>
<dbReference type="Pfam" id="PF08246">
    <property type="entry name" value="Inhibitor_I29"/>
    <property type="match status" value="1"/>
</dbReference>
<dbReference type="AlphaFoldDB" id="A0A6I9QBZ5"/>
<dbReference type="SUPFAM" id="SSF54001">
    <property type="entry name" value="Cysteine proteinases"/>
    <property type="match status" value="1"/>
</dbReference>
<dbReference type="GO" id="GO:0008234">
    <property type="term" value="F:cysteine-type peptidase activity"/>
    <property type="evidence" value="ECO:0007669"/>
    <property type="project" value="UniProtKB-KW"/>
</dbReference>
<dbReference type="SMART" id="SM00848">
    <property type="entry name" value="Inhibitor_I29"/>
    <property type="match status" value="1"/>
</dbReference>